<keyword evidence="5" id="KW-1133">Transmembrane helix</keyword>
<dbReference type="Gene3D" id="3.30.70.270">
    <property type="match status" value="1"/>
</dbReference>
<dbReference type="InterPro" id="IPR000160">
    <property type="entry name" value="GGDEF_dom"/>
</dbReference>
<organism evidence="7 8">
    <name type="scientific">Vibrio ponticus</name>
    <dbReference type="NCBI Taxonomy" id="265668"/>
    <lineage>
        <taxon>Bacteria</taxon>
        <taxon>Pseudomonadati</taxon>
        <taxon>Pseudomonadota</taxon>
        <taxon>Gammaproteobacteria</taxon>
        <taxon>Vibrionales</taxon>
        <taxon>Vibrionaceae</taxon>
        <taxon>Vibrio</taxon>
    </lineage>
</organism>
<evidence type="ECO:0000256" key="5">
    <source>
        <dbReference type="SAM" id="Phobius"/>
    </source>
</evidence>
<dbReference type="EC" id="2.7.7.65" evidence="2"/>
<feature type="coiled-coil region" evidence="4">
    <location>
        <begin position="23"/>
        <end position="50"/>
    </location>
</feature>
<evidence type="ECO:0000256" key="2">
    <source>
        <dbReference type="ARBA" id="ARBA00012528"/>
    </source>
</evidence>
<reference evidence="7 8" key="1">
    <citation type="submission" date="2016-09" db="EMBL/GenBank/DDBJ databases">
        <title>Genomic Taxonomy of the Vibrionaceae.</title>
        <authorList>
            <person name="Gonzalez-Castillo A."/>
            <person name="Gomez-Gil B."/>
            <person name="Enciso-Ibarra K."/>
        </authorList>
    </citation>
    <scope>NUCLEOTIDE SEQUENCE [LARGE SCALE GENOMIC DNA]</scope>
    <source>
        <strain evidence="7 8">CAIM 1731</strain>
    </source>
</reference>
<dbReference type="SMART" id="SM00267">
    <property type="entry name" value="GGDEF"/>
    <property type="match status" value="1"/>
</dbReference>
<feature type="domain" description="GGDEF" evidence="6">
    <location>
        <begin position="344"/>
        <end position="483"/>
    </location>
</feature>
<keyword evidence="5" id="KW-0812">Transmembrane</keyword>
<evidence type="ECO:0000256" key="1">
    <source>
        <dbReference type="ARBA" id="ARBA00004533"/>
    </source>
</evidence>
<dbReference type="PROSITE" id="PS50887">
    <property type="entry name" value="GGDEF"/>
    <property type="match status" value="1"/>
</dbReference>
<dbReference type="SUPFAM" id="SSF103190">
    <property type="entry name" value="Sensory domain-like"/>
    <property type="match status" value="1"/>
</dbReference>
<evidence type="ECO:0000256" key="3">
    <source>
        <dbReference type="ARBA" id="ARBA00034247"/>
    </source>
</evidence>
<dbReference type="Gene3D" id="3.30.450.20">
    <property type="entry name" value="PAS domain"/>
    <property type="match status" value="1"/>
</dbReference>
<dbReference type="InterPro" id="IPR029151">
    <property type="entry name" value="Sensor-like_sf"/>
</dbReference>
<comment type="catalytic activity">
    <reaction evidence="3">
        <text>2 GTP = 3',3'-c-di-GMP + 2 diphosphate</text>
        <dbReference type="Rhea" id="RHEA:24898"/>
        <dbReference type="ChEBI" id="CHEBI:33019"/>
        <dbReference type="ChEBI" id="CHEBI:37565"/>
        <dbReference type="ChEBI" id="CHEBI:58805"/>
        <dbReference type="EC" id="2.7.7.65"/>
    </reaction>
</comment>
<dbReference type="SUPFAM" id="SSF55073">
    <property type="entry name" value="Nucleotide cyclase"/>
    <property type="match status" value="1"/>
</dbReference>
<dbReference type="NCBIfam" id="TIGR00254">
    <property type="entry name" value="GGDEF"/>
    <property type="match status" value="1"/>
</dbReference>
<dbReference type="InterPro" id="IPR043128">
    <property type="entry name" value="Rev_trsase/Diguanyl_cyclase"/>
</dbReference>
<comment type="caution">
    <text evidence="7">The sequence shown here is derived from an EMBL/GenBank/DDBJ whole genome shotgun (WGS) entry which is preliminary data.</text>
</comment>
<evidence type="ECO:0000313" key="8">
    <source>
        <dbReference type="Proteomes" id="UP000186206"/>
    </source>
</evidence>
<dbReference type="CDD" id="cd01949">
    <property type="entry name" value="GGDEF"/>
    <property type="match status" value="1"/>
</dbReference>
<keyword evidence="5" id="KW-0472">Membrane</keyword>
<dbReference type="InterPro" id="IPR029787">
    <property type="entry name" value="Nucleotide_cyclase"/>
</dbReference>
<dbReference type="PANTHER" id="PTHR45138:SF9">
    <property type="entry name" value="DIGUANYLATE CYCLASE DGCM-RELATED"/>
    <property type="match status" value="1"/>
</dbReference>
<keyword evidence="8" id="KW-1185">Reference proteome</keyword>
<dbReference type="Proteomes" id="UP000186206">
    <property type="component" value="Unassembled WGS sequence"/>
</dbReference>
<dbReference type="EMBL" id="MJMI01000100">
    <property type="protein sequence ID" value="OLQ89981.1"/>
    <property type="molecule type" value="Genomic_DNA"/>
</dbReference>
<dbReference type="Pfam" id="PF00990">
    <property type="entry name" value="GGDEF"/>
    <property type="match status" value="1"/>
</dbReference>
<feature type="transmembrane region" description="Helical" evidence="5">
    <location>
        <begin position="6"/>
        <end position="23"/>
    </location>
</feature>
<keyword evidence="4" id="KW-0175">Coiled coil</keyword>
<sequence length="485" mass="54963">MGYKRLFVGITTLFIIILTFLVLDSAEESQQKYERQKQRVERLLEDTSQVINALDYSITSLYPLQNDRYVLPHTIKLNGDTCNFGGKSHTGKEYDFMFSGPKEMCNNHSLLFQEAYRRLFVAPSMAYFAKSISHISSIYFISTSKFIISSPKAFAQAIEGDAFDKVISTRPYWVRTVACSENFDSVIYTGDYQDYMTGKRVVTITRGIYVDGQFKGVLAIDNDLDHLIENYIGDYRLTEEQGANSKDVFSFTYSQPVLVDGKETGLYLTVHEPKRIHLWHIFEVERQRLIALISFYILALCIIWFRYTQVTHLQLKQLAMLDPMTNLLNRRGFEAKLKDLPVSQYLAIAVFDIDNFKAINDSCGHQVGDDIICQVAKLLSTSLRQSDLIARFGGEEFVIAITSETAELAQLVLERVQSDISSPEIRLCDETISVTASGGAIIYKMNKMISAAQVWQGKGIVAADKLLYQAKKAGKNRIIIDIDNG</sequence>
<comment type="subcellular location">
    <subcellularLocation>
        <location evidence="1">Cell inner membrane</location>
    </subcellularLocation>
</comment>
<dbReference type="CDD" id="cd18773">
    <property type="entry name" value="PDC1_HK_sensor"/>
    <property type="match status" value="1"/>
</dbReference>
<accession>A0ABX3FDP5</accession>
<evidence type="ECO:0000256" key="4">
    <source>
        <dbReference type="SAM" id="Coils"/>
    </source>
</evidence>
<gene>
    <name evidence="7" type="ORF">BIY21_14135</name>
</gene>
<name>A0ABX3FDP5_9VIBR</name>
<feature type="transmembrane region" description="Helical" evidence="5">
    <location>
        <begin position="289"/>
        <end position="307"/>
    </location>
</feature>
<protein>
    <recommendedName>
        <fullName evidence="2">diguanylate cyclase</fullName>
        <ecNumber evidence="2">2.7.7.65</ecNumber>
    </recommendedName>
</protein>
<proteinExistence type="predicted"/>
<dbReference type="InterPro" id="IPR050469">
    <property type="entry name" value="Diguanylate_Cyclase"/>
</dbReference>
<evidence type="ECO:0000259" key="6">
    <source>
        <dbReference type="PROSITE" id="PS50887"/>
    </source>
</evidence>
<evidence type="ECO:0000313" key="7">
    <source>
        <dbReference type="EMBL" id="OLQ89981.1"/>
    </source>
</evidence>
<dbReference type="PANTHER" id="PTHR45138">
    <property type="entry name" value="REGULATORY COMPONENTS OF SENSORY TRANSDUCTION SYSTEM"/>
    <property type="match status" value="1"/>
</dbReference>